<proteinExistence type="predicted"/>
<sequence length="1104" mass="124966">MTSAVIRASFLYGNYDGQNLSPTFDLYLGVDWWATVQKPTTITQLFEKISYRYPADPYDRVWFYPKMVEGWSRLQTNLTVRNYDDGLKLPSMAMMTAIMPNGSDIMYFNWTSSQDNQLFHVYKHNAELVPNSVREMTDCCGSSCYGPFVPPYLVAFTVHTDLSSTGGINQKQYSCWFQKMENSALPPILNAIEIYTVLQRSKTTTNQEDVWVQSKLVHIGSAQQREWVRIKRFMWEKQKKENNSGSGIDFLSCGLVDRPDYTVETLKSAGCQQGFLSIDCGIREDLNYTDDTTNLFYTSDAKYIDTGENKEISTDYITDCHLLQCRNVRFFPNGTRNCYTLTPVAKSSRYLLRASFMYGDYDDLNKPPQFDVYVGVNLWYVDLPSTADDYWRNEIIFYATTDYISVCLVNIGHGIPYISTLELRLLDNSIYQAANESQLLQLYNRNHFRPRGRIRFPDDAYDRVWYPWGEIPWKRINTSSPINLKEDNGYQPPLSVMNTAVIPSESSENFTLNFPTEDLNKSFQYQIFMHFAELEQLRSNEFRQFNIFIDGVFAHGPFSPVYLSADTIFIYSALNGLNKHVIDFWKTTTSTLPPILNAVETYILQPLSAPPTDSRDVNAIMNIKAKYQIKRNWVGDPCVPMNYAWVGVKCSYIDSVSPTIISLDLSSSGLTGELAPCLANLTSIQSLDVSNNSLTGSVPDFLTELSSLKVLNLSKNQFTGSIPTILLEKSKEGSLSLSFDNSAERGGPNRTVINDINPCESGSCKKRRKIVVPVLASVISAVVILTIVAFVLWKYTQRRRKRGLCSALPQKAGLLAMAWFLLLDLMAFTITVHSQPVRNYDDGLKLPSMAMMTAIMPNGSDIMYFNWTSSQDNQLFHVYKHYAELLPNSVREMTDCCGSSCYGPFVPPYLPFLAPPILNAIEIYTVLQLSKTTTNQEDVYAMMNIKSAYKVKRNWMGDPCFPKNYSWEGLTCRNDATDTAKIIALDPSSSGLNGEISSHIANLRSLESLNLSNSLEGQLPEFLAKLPSLSFLNLTGNQLNGSLPSLLLERSKIGLALNLFGGKHVLIIRWKHFNGAGCQQGATVISAEEEFVPWVQAYFFYKDY</sequence>
<dbReference type="Proteomes" id="UP001234297">
    <property type="component" value="Chromosome 3"/>
</dbReference>
<keyword evidence="2" id="KW-1185">Reference proteome</keyword>
<protein>
    <submittedName>
        <fullName evidence="1">Uncharacterized protein</fullName>
    </submittedName>
</protein>
<name>A0ACC2LYT4_PERAE</name>
<accession>A0ACC2LYT4</accession>
<organism evidence="1 2">
    <name type="scientific">Persea americana</name>
    <name type="common">Avocado</name>
    <dbReference type="NCBI Taxonomy" id="3435"/>
    <lineage>
        <taxon>Eukaryota</taxon>
        <taxon>Viridiplantae</taxon>
        <taxon>Streptophyta</taxon>
        <taxon>Embryophyta</taxon>
        <taxon>Tracheophyta</taxon>
        <taxon>Spermatophyta</taxon>
        <taxon>Magnoliopsida</taxon>
        <taxon>Magnoliidae</taxon>
        <taxon>Laurales</taxon>
        <taxon>Lauraceae</taxon>
        <taxon>Persea</taxon>
    </lineage>
</organism>
<gene>
    <name evidence="1" type="ORF">MRB53_012810</name>
</gene>
<evidence type="ECO:0000313" key="1">
    <source>
        <dbReference type="EMBL" id="KAJ8638543.1"/>
    </source>
</evidence>
<reference evidence="1 2" key="1">
    <citation type="journal article" date="2022" name="Hortic Res">
        <title>A haplotype resolved chromosomal level avocado genome allows analysis of novel avocado genes.</title>
        <authorList>
            <person name="Nath O."/>
            <person name="Fletcher S.J."/>
            <person name="Hayward A."/>
            <person name="Shaw L.M."/>
            <person name="Masouleh A.K."/>
            <person name="Furtado A."/>
            <person name="Henry R.J."/>
            <person name="Mitter N."/>
        </authorList>
    </citation>
    <scope>NUCLEOTIDE SEQUENCE [LARGE SCALE GENOMIC DNA]</scope>
    <source>
        <strain evidence="2">cv. Hass</strain>
    </source>
</reference>
<evidence type="ECO:0000313" key="2">
    <source>
        <dbReference type="Proteomes" id="UP001234297"/>
    </source>
</evidence>
<comment type="caution">
    <text evidence="1">The sequence shown here is derived from an EMBL/GenBank/DDBJ whole genome shotgun (WGS) entry which is preliminary data.</text>
</comment>
<dbReference type="EMBL" id="CM056811">
    <property type="protein sequence ID" value="KAJ8638543.1"/>
    <property type="molecule type" value="Genomic_DNA"/>
</dbReference>